<evidence type="ECO:0000313" key="2">
    <source>
        <dbReference type="EMBL" id="MSS36637.1"/>
    </source>
</evidence>
<gene>
    <name evidence="2" type="ORF">FYJ39_08645</name>
</gene>
<feature type="transmembrane region" description="Helical" evidence="1">
    <location>
        <begin position="42"/>
        <end position="62"/>
    </location>
</feature>
<keyword evidence="3" id="KW-1185">Reference proteome</keyword>
<keyword evidence="1" id="KW-0812">Transmembrane</keyword>
<proteinExistence type="predicted"/>
<dbReference type="AlphaFoldDB" id="A0A7X2TC90"/>
<reference evidence="2 3" key="1">
    <citation type="submission" date="2019-08" db="EMBL/GenBank/DDBJ databases">
        <title>In-depth cultivation of the pig gut microbiome towards novel bacterial diversity and tailored functional studies.</title>
        <authorList>
            <person name="Wylensek D."/>
            <person name="Hitch T.C.A."/>
            <person name="Clavel T."/>
        </authorList>
    </citation>
    <scope>NUCLEOTIDE SEQUENCE [LARGE SCALE GENOMIC DNA]</scope>
    <source>
        <strain evidence="2 3">WCA-389-WT-23D1</strain>
    </source>
</reference>
<name>A0A7X2TC90_9CLOT</name>
<dbReference type="RefSeq" id="WP_154472079.1">
    <property type="nucleotide sequence ID" value="NZ_VUMD01000006.1"/>
</dbReference>
<evidence type="ECO:0000256" key="1">
    <source>
        <dbReference type="SAM" id="Phobius"/>
    </source>
</evidence>
<protein>
    <submittedName>
        <fullName evidence="2">Uncharacterized protein</fullName>
    </submittedName>
</protein>
<accession>A0A7X2TC90</accession>
<evidence type="ECO:0000313" key="3">
    <source>
        <dbReference type="Proteomes" id="UP000429958"/>
    </source>
</evidence>
<keyword evidence="1" id="KW-0472">Membrane</keyword>
<comment type="caution">
    <text evidence="2">The sequence shown here is derived from an EMBL/GenBank/DDBJ whole genome shotgun (WGS) entry which is preliminary data.</text>
</comment>
<organism evidence="2 3">
    <name type="scientific">Clostridium porci</name>
    <dbReference type="NCBI Taxonomy" id="2605778"/>
    <lineage>
        <taxon>Bacteria</taxon>
        <taxon>Bacillati</taxon>
        <taxon>Bacillota</taxon>
        <taxon>Clostridia</taxon>
        <taxon>Eubacteriales</taxon>
        <taxon>Clostridiaceae</taxon>
        <taxon>Clostridium</taxon>
    </lineage>
</organism>
<dbReference type="EMBL" id="VUMD01000006">
    <property type="protein sequence ID" value="MSS36637.1"/>
    <property type="molecule type" value="Genomic_DNA"/>
</dbReference>
<sequence>MIQIIPTAKEPTYEELKETCAWLKGRLKEARRDCREALKWRTALLLTSAVSTTLLALTWGGYINL</sequence>
<keyword evidence="1" id="KW-1133">Transmembrane helix</keyword>
<dbReference type="Proteomes" id="UP000429958">
    <property type="component" value="Unassembled WGS sequence"/>
</dbReference>